<keyword evidence="1" id="KW-1133">Transmembrane helix</keyword>
<feature type="transmembrane region" description="Helical" evidence="1">
    <location>
        <begin position="56"/>
        <end position="88"/>
    </location>
</feature>
<sequence>MQEEEILMKKMTFPDNLLLKSWVFWIIVKCSLKISYEMNSTDTLTQWGKDSFYGLILPWFCGAIWSEFGFLSMGAIAANIYIVFVILFQIYSLSSSLKKVIWTLFVLAMFTIWLEPWITFVIRGNLEALLSFTLLKGILFAADAISSAVWFMLTYWICETLDKEF</sequence>
<dbReference type="KEGG" id="cyt:cce_2191"/>
<evidence type="ECO:0000313" key="3">
    <source>
        <dbReference type="Proteomes" id="UP000001203"/>
    </source>
</evidence>
<name>B1WPH1_CROS5</name>
<evidence type="ECO:0000256" key="1">
    <source>
        <dbReference type="SAM" id="Phobius"/>
    </source>
</evidence>
<proteinExistence type="predicted"/>
<dbReference type="AlphaFoldDB" id="B1WPH1"/>
<evidence type="ECO:0000313" key="2">
    <source>
        <dbReference type="EMBL" id="ACB51541.1"/>
    </source>
</evidence>
<dbReference type="HOGENOM" id="CLU_1608125_0_0_3"/>
<accession>B1WPH1</accession>
<dbReference type="EMBL" id="CP000806">
    <property type="protein sequence ID" value="ACB51541.1"/>
    <property type="molecule type" value="Genomic_DNA"/>
</dbReference>
<organism evidence="2 3">
    <name type="scientific">Crocosphaera subtropica (strain ATCC 51142 / BH68)</name>
    <name type="common">Cyanothece sp. (strain ATCC 51142)</name>
    <dbReference type="NCBI Taxonomy" id="43989"/>
    <lineage>
        <taxon>Bacteria</taxon>
        <taxon>Bacillati</taxon>
        <taxon>Cyanobacteriota</taxon>
        <taxon>Cyanophyceae</taxon>
        <taxon>Oscillatoriophycideae</taxon>
        <taxon>Chroococcales</taxon>
        <taxon>Aphanothecaceae</taxon>
        <taxon>Crocosphaera</taxon>
        <taxon>Crocosphaera subtropica</taxon>
    </lineage>
</organism>
<keyword evidence="3" id="KW-1185">Reference proteome</keyword>
<reference evidence="2 3" key="1">
    <citation type="journal article" date="2008" name="Proc. Natl. Acad. Sci. U.S.A.">
        <title>The genome of Cyanothece 51142, a unicellular diazotrophic cyanobacterium important in the marine nitrogen cycle.</title>
        <authorList>
            <person name="Welsh E.A."/>
            <person name="Liberton M."/>
            <person name="Stoeckel J."/>
            <person name="Loh T."/>
            <person name="Elvitigala T."/>
            <person name="Wang C."/>
            <person name="Wollam A."/>
            <person name="Fulton R.S."/>
            <person name="Clifton S.W."/>
            <person name="Jacobs J.M."/>
            <person name="Aurora R."/>
            <person name="Ghosh B.K."/>
            <person name="Sherman L.A."/>
            <person name="Smith R.D."/>
            <person name="Wilson R.K."/>
            <person name="Pakrasi H.B."/>
        </authorList>
    </citation>
    <scope>NUCLEOTIDE SEQUENCE [LARGE SCALE GENOMIC DNA]</scope>
    <source>
        <strain evidence="3">ATCC 51142 / BH68</strain>
    </source>
</reference>
<gene>
    <name evidence="2" type="ordered locus">cce_2191</name>
</gene>
<keyword evidence="1" id="KW-0472">Membrane</keyword>
<dbReference type="Proteomes" id="UP000001203">
    <property type="component" value="Chromosome circular"/>
</dbReference>
<feature type="transmembrane region" description="Helical" evidence="1">
    <location>
        <begin position="100"/>
        <end position="118"/>
    </location>
</feature>
<protein>
    <submittedName>
        <fullName evidence="2">Uncharacterized protein</fullName>
    </submittedName>
</protein>
<keyword evidence="1" id="KW-0812">Transmembrane</keyword>
<feature type="transmembrane region" description="Helical" evidence="1">
    <location>
        <begin position="138"/>
        <end position="158"/>
    </location>
</feature>